<evidence type="ECO:0000256" key="1">
    <source>
        <dbReference type="ARBA" id="ARBA00022478"/>
    </source>
</evidence>
<feature type="region of interest" description="Disordered" evidence="16">
    <location>
        <begin position="422"/>
        <end position="441"/>
    </location>
</feature>
<dbReference type="InterPro" id="IPR013264">
    <property type="entry name" value="DNAG_N"/>
</dbReference>
<evidence type="ECO:0000313" key="19">
    <source>
        <dbReference type="Proteomes" id="UP000178944"/>
    </source>
</evidence>
<gene>
    <name evidence="12" type="primary">dnaG</name>
    <name evidence="18" type="ORF">A2951_01980</name>
</gene>
<dbReference type="GO" id="GO:0003677">
    <property type="term" value="F:DNA binding"/>
    <property type="evidence" value="ECO:0007669"/>
    <property type="project" value="UniProtKB-KW"/>
</dbReference>
<evidence type="ECO:0000256" key="16">
    <source>
        <dbReference type="SAM" id="MobiDB-lite"/>
    </source>
</evidence>
<dbReference type="InterPro" id="IPR006295">
    <property type="entry name" value="DNA_primase_DnaG"/>
</dbReference>
<dbReference type="PROSITE" id="PS50880">
    <property type="entry name" value="TOPRIM"/>
    <property type="match status" value="1"/>
</dbReference>
<evidence type="ECO:0000256" key="5">
    <source>
        <dbReference type="ARBA" id="ARBA00022705"/>
    </source>
</evidence>
<dbReference type="SMART" id="SM00400">
    <property type="entry name" value="ZnF_CHCC"/>
    <property type="match status" value="1"/>
</dbReference>
<dbReference type="EC" id="2.7.7.101" evidence="12"/>
<dbReference type="InterPro" id="IPR019475">
    <property type="entry name" value="DNA_primase_DnaB-bd"/>
</dbReference>
<reference evidence="18 19" key="1">
    <citation type="journal article" date="2016" name="Nat. Commun.">
        <title>Thousands of microbial genomes shed light on interconnected biogeochemical processes in an aquifer system.</title>
        <authorList>
            <person name="Anantharaman K."/>
            <person name="Brown C.T."/>
            <person name="Hug L.A."/>
            <person name="Sharon I."/>
            <person name="Castelle C.J."/>
            <person name="Probst A.J."/>
            <person name="Thomas B.C."/>
            <person name="Singh A."/>
            <person name="Wilkins M.J."/>
            <person name="Karaoz U."/>
            <person name="Brodie E.L."/>
            <person name="Williams K.H."/>
            <person name="Hubbard S.S."/>
            <person name="Banfield J.F."/>
        </authorList>
    </citation>
    <scope>NUCLEOTIDE SEQUENCE [LARGE SCALE GENOMIC DNA]</scope>
</reference>
<dbReference type="SUPFAM" id="SSF56731">
    <property type="entry name" value="DNA primase core"/>
    <property type="match status" value="1"/>
</dbReference>
<dbReference type="NCBIfam" id="TIGR01391">
    <property type="entry name" value="dnaG"/>
    <property type="match status" value="1"/>
</dbReference>
<proteinExistence type="inferred from homology"/>
<keyword evidence="15" id="KW-0175">Coiled coil</keyword>
<dbReference type="PIRSF" id="PIRSF002811">
    <property type="entry name" value="DnaG"/>
    <property type="match status" value="1"/>
</dbReference>
<dbReference type="Pfam" id="PF08275">
    <property type="entry name" value="DNAG_N"/>
    <property type="match status" value="1"/>
</dbReference>
<comment type="catalytic activity">
    <reaction evidence="12">
        <text>ssDNA + n NTP = ssDNA/pppN(pN)n-1 hybrid + (n-1) diphosphate.</text>
        <dbReference type="EC" id="2.7.7.101"/>
    </reaction>
</comment>
<comment type="cofactor">
    <cofactor evidence="12 13 14">
        <name>Zn(2+)</name>
        <dbReference type="ChEBI" id="CHEBI:29105"/>
    </cofactor>
    <text evidence="12 13 14">Binds 1 zinc ion per monomer.</text>
</comment>
<dbReference type="Proteomes" id="UP000178944">
    <property type="component" value="Unassembled WGS sequence"/>
</dbReference>
<evidence type="ECO:0000256" key="4">
    <source>
        <dbReference type="ARBA" id="ARBA00022695"/>
    </source>
</evidence>
<dbReference type="Gene3D" id="3.40.1360.10">
    <property type="match status" value="1"/>
</dbReference>
<evidence type="ECO:0000256" key="3">
    <source>
        <dbReference type="ARBA" id="ARBA00022679"/>
    </source>
</evidence>
<evidence type="ECO:0000313" key="18">
    <source>
        <dbReference type="EMBL" id="OGY54753.1"/>
    </source>
</evidence>
<dbReference type="Pfam" id="PF13155">
    <property type="entry name" value="Toprim_2"/>
    <property type="match status" value="1"/>
</dbReference>
<dbReference type="InterPro" id="IPR037068">
    <property type="entry name" value="DNA_primase_core_N_sf"/>
</dbReference>
<evidence type="ECO:0000256" key="15">
    <source>
        <dbReference type="SAM" id="Coils"/>
    </source>
</evidence>
<evidence type="ECO:0000256" key="12">
    <source>
        <dbReference type="HAMAP-Rule" id="MF_00974"/>
    </source>
</evidence>
<dbReference type="CDD" id="cd03364">
    <property type="entry name" value="TOPRIM_DnaG_primases"/>
    <property type="match status" value="1"/>
</dbReference>
<keyword evidence="9" id="KW-0460">Magnesium</keyword>
<dbReference type="FunFam" id="3.90.580.10:FF:000001">
    <property type="entry name" value="DNA primase"/>
    <property type="match status" value="1"/>
</dbReference>
<dbReference type="SMART" id="SM00493">
    <property type="entry name" value="TOPRIM"/>
    <property type="match status" value="1"/>
</dbReference>
<dbReference type="InterPro" id="IPR034151">
    <property type="entry name" value="TOPRIM_DnaG_bac"/>
</dbReference>
<keyword evidence="8 12" id="KW-0862">Zinc</keyword>
<sequence>MPGQVDEIKARLDIVDVIGEYVVLKQAGTNWKAPCPFHQEKTPSFMASRDKQIWHCFGCGEGGDVFSFIQKIENIEFSEALRLLAKKAGVTLVSQNPQLTSQKNRLLDLLQLATNFWHHLLTEAPQGARGRDYLKQRGVSDATVAEFKLGYAPDSWDVLSRFLRQRGYTEQEIFLAGLTVKKERGVGFYDRFRDRLIFPINDPHGHPIGCSARTLKSDATQAKYLNTPQTPVYNKSLVLFNLDRAKQAIRQQDLAIVVEGQMDAVAVSQAGTKNVVAVSGTAFTTEQLTLLKRYTSNITIAFDTDVAGENASRRGIDLALRNDMNVRIISLPQGKDPDECIRTNPDDWHAALTKTQSVMDYYLEQVRSRFDLTSAVGKKQAAAALLNVISKISSKIEQTHWLQRVSDLLQVPDQILREALPSSSSSSAVSSSDSAKPQPAAAKSQYAQRSECLVAICLKFPVTIGAAAERLAPELILDPTLSALYRAVVTYYTEDSGSFGDRFDYQHFCQKINDKNLTSLADQLVLLAEKDFFDFSSEAIRKELLDLITLLKRDHLSAQLRTLEGQLKQAERTHDQGKMEELSRSVTEVIHQLNVLR</sequence>
<feature type="coiled-coil region" evidence="15">
    <location>
        <begin position="553"/>
        <end position="580"/>
    </location>
</feature>
<organism evidence="18 19">
    <name type="scientific">Candidatus Buchananbacteria bacterium RIFCSPLOWO2_01_FULL_56_15</name>
    <dbReference type="NCBI Taxonomy" id="1797547"/>
    <lineage>
        <taxon>Bacteria</taxon>
        <taxon>Candidatus Buchananiibacteriota</taxon>
    </lineage>
</organism>
<comment type="function">
    <text evidence="12 13">RNA polymerase that catalyzes the synthesis of short RNA molecules used as primers for DNA polymerase during DNA replication.</text>
</comment>
<dbReference type="InterPro" id="IPR030846">
    <property type="entry name" value="DnaG_bac"/>
</dbReference>
<dbReference type="GO" id="GO:0006269">
    <property type="term" value="P:DNA replication, synthesis of primer"/>
    <property type="evidence" value="ECO:0007669"/>
    <property type="project" value="UniProtKB-UniRule"/>
</dbReference>
<dbReference type="Gene3D" id="1.10.860.10">
    <property type="entry name" value="DNAb Helicase, Chain A"/>
    <property type="match status" value="1"/>
</dbReference>
<keyword evidence="10 12" id="KW-0238">DNA-binding</keyword>
<dbReference type="InterPro" id="IPR016136">
    <property type="entry name" value="DNA_helicase_N/primase_C"/>
</dbReference>
<protein>
    <recommendedName>
        <fullName evidence="12 13">DNA primase</fullName>
        <ecNumber evidence="12">2.7.7.101</ecNumber>
    </recommendedName>
</protein>
<comment type="caution">
    <text evidence="18">The sequence shown here is derived from an EMBL/GenBank/DDBJ whole genome shotgun (WGS) entry which is preliminary data.</text>
</comment>
<comment type="domain">
    <text evidence="12">Contains an N-terminal zinc-binding domain, a central core domain that contains the primase activity, and a C-terminal DnaB-binding domain.</text>
</comment>
<evidence type="ECO:0000259" key="17">
    <source>
        <dbReference type="PROSITE" id="PS50880"/>
    </source>
</evidence>
<feature type="domain" description="Toprim" evidence="17">
    <location>
        <begin position="253"/>
        <end position="336"/>
    </location>
</feature>
<dbReference type="PANTHER" id="PTHR30313">
    <property type="entry name" value="DNA PRIMASE"/>
    <property type="match status" value="1"/>
</dbReference>
<dbReference type="SUPFAM" id="SSF57783">
    <property type="entry name" value="Zinc beta-ribbon"/>
    <property type="match status" value="1"/>
</dbReference>
<dbReference type="AlphaFoldDB" id="A0A1G1YQX5"/>
<dbReference type="InterPro" id="IPR036977">
    <property type="entry name" value="DNA_primase_Znf_CHC2"/>
</dbReference>
<comment type="subunit">
    <text evidence="12">Monomer. Interacts with DnaB.</text>
</comment>
<keyword evidence="7 12" id="KW-0863">Zinc-finger</keyword>
<evidence type="ECO:0000256" key="14">
    <source>
        <dbReference type="PIRSR" id="PIRSR002811-1"/>
    </source>
</evidence>
<keyword evidence="11 12" id="KW-0804">Transcription</keyword>
<comment type="similarity">
    <text evidence="12 13">Belongs to the DnaG primase family.</text>
</comment>
<dbReference type="Gene3D" id="3.90.980.10">
    <property type="entry name" value="DNA primase, catalytic core, N-terminal domain"/>
    <property type="match status" value="1"/>
</dbReference>
<dbReference type="Gene3D" id="3.90.580.10">
    <property type="entry name" value="Zinc finger, CHC2-type domain"/>
    <property type="match status" value="1"/>
</dbReference>
<keyword evidence="4 12" id="KW-0548">Nucleotidyltransferase</keyword>
<dbReference type="GO" id="GO:1990077">
    <property type="term" value="C:primosome complex"/>
    <property type="evidence" value="ECO:0007669"/>
    <property type="project" value="UniProtKB-KW"/>
</dbReference>
<keyword evidence="1 12" id="KW-0240">DNA-directed RNA polymerase</keyword>
<dbReference type="HAMAP" id="MF_00974">
    <property type="entry name" value="DNA_primase_DnaG"/>
    <property type="match status" value="1"/>
</dbReference>
<evidence type="ECO:0000256" key="2">
    <source>
        <dbReference type="ARBA" id="ARBA00022515"/>
    </source>
</evidence>
<dbReference type="Pfam" id="PF01807">
    <property type="entry name" value="Zn_ribbon_DnaG"/>
    <property type="match status" value="1"/>
</dbReference>
<dbReference type="GO" id="GO:0003899">
    <property type="term" value="F:DNA-directed RNA polymerase activity"/>
    <property type="evidence" value="ECO:0007669"/>
    <property type="project" value="UniProtKB-UniRule"/>
</dbReference>
<feature type="zinc finger region" description="CHC2-type" evidence="12 14">
    <location>
        <begin position="35"/>
        <end position="59"/>
    </location>
</feature>
<dbReference type="GO" id="GO:0000428">
    <property type="term" value="C:DNA-directed RNA polymerase complex"/>
    <property type="evidence" value="ECO:0007669"/>
    <property type="project" value="UniProtKB-KW"/>
</dbReference>
<keyword evidence="3 12" id="KW-0808">Transferase</keyword>
<evidence type="ECO:0000256" key="8">
    <source>
        <dbReference type="ARBA" id="ARBA00022833"/>
    </source>
</evidence>
<evidence type="ECO:0000256" key="9">
    <source>
        <dbReference type="ARBA" id="ARBA00022842"/>
    </source>
</evidence>
<evidence type="ECO:0000256" key="11">
    <source>
        <dbReference type="ARBA" id="ARBA00023163"/>
    </source>
</evidence>
<keyword evidence="2 12" id="KW-0639">Primosome</keyword>
<keyword evidence="5 12" id="KW-0235">DNA replication</keyword>
<dbReference type="InterPro" id="IPR002694">
    <property type="entry name" value="Znf_CHC2"/>
</dbReference>
<evidence type="ECO:0000256" key="6">
    <source>
        <dbReference type="ARBA" id="ARBA00022723"/>
    </source>
</evidence>
<evidence type="ECO:0000256" key="7">
    <source>
        <dbReference type="ARBA" id="ARBA00022771"/>
    </source>
</evidence>
<dbReference type="InterPro" id="IPR050219">
    <property type="entry name" value="DnaG_primase"/>
</dbReference>
<dbReference type="PANTHER" id="PTHR30313:SF2">
    <property type="entry name" value="DNA PRIMASE"/>
    <property type="match status" value="1"/>
</dbReference>
<dbReference type="Pfam" id="PF10410">
    <property type="entry name" value="DnaB_bind"/>
    <property type="match status" value="1"/>
</dbReference>
<evidence type="ECO:0000256" key="13">
    <source>
        <dbReference type="PIRNR" id="PIRNR002811"/>
    </source>
</evidence>
<accession>A0A1G1YQX5</accession>
<feature type="compositionally biased region" description="Low complexity" evidence="16">
    <location>
        <begin position="422"/>
        <end position="434"/>
    </location>
</feature>
<evidence type="ECO:0000256" key="10">
    <source>
        <dbReference type="ARBA" id="ARBA00023125"/>
    </source>
</evidence>
<dbReference type="EMBL" id="MHIQ01000019">
    <property type="protein sequence ID" value="OGY54753.1"/>
    <property type="molecule type" value="Genomic_DNA"/>
</dbReference>
<keyword evidence="6 12" id="KW-0479">Metal-binding</keyword>
<dbReference type="InterPro" id="IPR006171">
    <property type="entry name" value="TOPRIM_dom"/>
</dbReference>
<dbReference type="GO" id="GO:0008270">
    <property type="term" value="F:zinc ion binding"/>
    <property type="evidence" value="ECO:0007669"/>
    <property type="project" value="UniProtKB-UniRule"/>
</dbReference>
<name>A0A1G1YQX5_9BACT</name>
<dbReference type="GO" id="GO:0005737">
    <property type="term" value="C:cytoplasm"/>
    <property type="evidence" value="ECO:0007669"/>
    <property type="project" value="TreeGrafter"/>
</dbReference>